<dbReference type="Gene3D" id="3.30.40.10">
    <property type="entry name" value="Zinc/RING finger domain, C3HC4 (zinc finger)"/>
    <property type="match status" value="1"/>
</dbReference>
<dbReference type="InterPro" id="IPR001841">
    <property type="entry name" value="Znf_RING"/>
</dbReference>
<dbReference type="InterPro" id="IPR013083">
    <property type="entry name" value="Znf_RING/FYVE/PHD"/>
</dbReference>
<evidence type="ECO:0000256" key="5">
    <source>
        <dbReference type="SAM" id="Coils"/>
    </source>
</evidence>
<feature type="coiled-coil region" evidence="5">
    <location>
        <begin position="137"/>
        <end position="164"/>
    </location>
</feature>
<keyword evidence="3" id="KW-0862">Zinc</keyword>
<reference evidence="7 8" key="1">
    <citation type="journal article" date="2019" name="PLoS Biol.">
        <title>Sex chromosomes control vertical transmission of feminizing Wolbachia symbionts in an isopod.</title>
        <authorList>
            <person name="Becking T."/>
            <person name="Chebbi M.A."/>
            <person name="Giraud I."/>
            <person name="Moumen B."/>
            <person name="Laverre T."/>
            <person name="Caubet Y."/>
            <person name="Peccoud J."/>
            <person name="Gilbert C."/>
            <person name="Cordaux R."/>
        </authorList>
    </citation>
    <scope>NUCLEOTIDE SEQUENCE [LARGE SCALE GENOMIC DNA]</scope>
    <source>
        <strain evidence="7">ANa2</strain>
        <tissue evidence="7">Whole body excluding digestive tract and cuticle</tissue>
    </source>
</reference>
<evidence type="ECO:0000256" key="3">
    <source>
        <dbReference type="ARBA" id="ARBA00022833"/>
    </source>
</evidence>
<dbReference type="EMBL" id="SEYY01000024">
    <property type="protein sequence ID" value="KAB7508183.1"/>
    <property type="molecule type" value="Genomic_DNA"/>
</dbReference>
<dbReference type="PROSITE" id="PS50089">
    <property type="entry name" value="ZF_RING_2"/>
    <property type="match status" value="1"/>
</dbReference>
<dbReference type="PANTHER" id="PTHR22791:SF34">
    <property type="entry name" value="RING-TYPE DOMAIN-CONTAINING PROTEIN"/>
    <property type="match status" value="1"/>
</dbReference>
<organism evidence="7 8">
    <name type="scientific">Armadillidium nasatum</name>
    <dbReference type="NCBI Taxonomy" id="96803"/>
    <lineage>
        <taxon>Eukaryota</taxon>
        <taxon>Metazoa</taxon>
        <taxon>Ecdysozoa</taxon>
        <taxon>Arthropoda</taxon>
        <taxon>Crustacea</taxon>
        <taxon>Multicrustacea</taxon>
        <taxon>Malacostraca</taxon>
        <taxon>Eumalacostraca</taxon>
        <taxon>Peracarida</taxon>
        <taxon>Isopoda</taxon>
        <taxon>Oniscidea</taxon>
        <taxon>Crinocheta</taxon>
        <taxon>Armadillidiidae</taxon>
        <taxon>Armadillidium</taxon>
    </lineage>
</organism>
<evidence type="ECO:0000256" key="4">
    <source>
        <dbReference type="PROSITE-ProRule" id="PRU00175"/>
    </source>
</evidence>
<dbReference type="AlphaFoldDB" id="A0A5N5TPS9"/>
<dbReference type="OrthoDB" id="5800423at2759"/>
<gene>
    <name evidence="7" type="ORF">Anas_02741</name>
</gene>
<dbReference type="SUPFAM" id="SSF57850">
    <property type="entry name" value="RING/U-box"/>
    <property type="match status" value="1"/>
</dbReference>
<dbReference type="InterPro" id="IPR051435">
    <property type="entry name" value="RING_finger_E3_ubiq-ligases"/>
</dbReference>
<accession>A0A5N5TPS9</accession>
<evidence type="ECO:0000256" key="2">
    <source>
        <dbReference type="ARBA" id="ARBA00022771"/>
    </source>
</evidence>
<dbReference type="PROSITE" id="PS00518">
    <property type="entry name" value="ZF_RING_1"/>
    <property type="match status" value="1"/>
</dbReference>
<protein>
    <recommendedName>
        <fullName evidence="6">RING-type domain-containing protein</fullName>
    </recommendedName>
</protein>
<sequence length="396" mass="45458">MENSFTLINIQIMDFLEDNSMSEFHCQICVSSFNQTENLPKILPCGHTVCRTCLANIRMVSNSLCPLCKREIGEAEPATNFSLLKLCDAFTDTPTSLRNDVARVYVNRITKNLLDAQLHFNNALKEATSLRAFGYENEFFSQELEDARISFNEIEKNMTNLKEKVFQSREAPDVNLNIKTLKLQELAERICKGEKIFTVAFINEKKKFGKIFKRGNFLFINALSETEIPKGSSLFWLCDLLRHHLKTILPYVAVNNESNQQITTYVFSNSLGEWDYGTLEIFTGESDQLLKGCVCVWKEKFSALVIKIEKNRCLNINIQERKDRVSFKECVEKNLAIPAEISVTNHQRNPVLDSVTVGKFFKENNLAFLFPKDNGVRRVHEHGIVLMTNWNKIKGK</sequence>
<dbReference type="SMART" id="SM00184">
    <property type="entry name" value="RING"/>
    <property type="match status" value="1"/>
</dbReference>
<dbReference type="Proteomes" id="UP000326759">
    <property type="component" value="Unassembled WGS sequence"/>
</dbReference>
<dbReference type="Pfam" id="PF13639">
    <property type="entry name" value="zf-RING_2"/>
    <property type="match status" value="1"/>
</dbReference>
<keyword evidence="5" id="KW-0175">Coiled coil</keyword>
<dbReference type="GO" id="GO:0008270">
    <property type="term" value="F:zinc ion binding"/>
    <property type="evidence" value="ECO:0007669"/>
    <property type="project" value="UniProtKB-KW"/>
</dbReference>
<comment type="caution">
    <text evidence="7">The sequence shown here is derived from an EMBL/GenBank/DDBJ whole genome shotgun (WGS) entry which is preliminary data.</text>
</comment>
<dbReference type="InterPro" id="IPR017907">
    <property type="entry name" value="Znf_RING_CS"/>
</dbReference>
<keyword evidence="1" id="KW-0479">Metal-binding</keyword>
<evidence type="ECO:0000256" key="1">
    <source>
        <dbReference type="ARBA" id="ARBA00022723"/>
    </source>
</evidence>
<dbReference type="GO" id="GO:0016567">
    <property type="term" value="P:protein ubiquitination"/>
    <property type="evidence" value="ECO:0007669"/>
    <property type="project" value="TreeGrafter"/>
</dbReference>
<keyword evidence="2 4" id="KW-0863">Zinc-finger</keyword>
<dbReference type="PANTHER" id="PTHR22791">
    <property type="entry name" value="RING-TYPE DOMAIN-CONTAINING PROTEIN"/>
    <property type="match status" value="1"/>
</dbReference>
<proteinExistence type="predicted"/>
<feature type="domain" description="RING-type" evidence="6">
    <location>
        <begin position="26"/>
        <end position="69"/>
    </location>
</feature>
<evidence type="ECO:0000313" key="8">
    <source>
        <dbReference type="Proteomes" id="UP000326759"/>
    </source>
</evidence>
<dbReference type="GO" id="GO:0061630">
    <property type="term" value="F:ubiquitin protein ligase activity"/>
    <property type="evidence" value="ECO:0007669"/>
    <property type="project" value="TreeGrafter"/>
</dbReference>
<name>A0A5N5TPS9_9CRUS</name>
<evidence type="ECO:0000313" key="7">
    <source>
        <dbReference type="EMBL" id="KAB7508183.1"/>
    </source>
</evidence>
<evidence type="ECO:0000259" key="6">
    <source>
        <dbReference type="PROSITE" id="PS50089"/>
    </source>
</evidence>
<keyword evidence="8" id="KW-1185">Reference proteome</keyword>